<proteinExistence type="predicted"/>
<protein>
    <submittedName>
        <fullName evidence="1">Uncharacterized protein</fullName>
    </submittedName>
</protein>
<evidence type="ECO:0000313" key="1">
    <source>
        <dbReference type="EMBL" id="KDS52184.1"/>
    </source>
</evidence>
<reference evidence="1 2" key="1">
    <citation type="submission" date="2014-04" db="EMBL/GenBank/DDBJ databases">
        <authorList>
            <person name="Sears C."/>
            <person name="Carroll K."/>
            <person name="Sack B.R."/>
            <person name="Qadri F."/>
            <person name="Myers L.L."/>
            <person name="Chung G.-T."/>
            <person name="Escheverria P."/>
            <person name="Fraser C.M."/>
            <person name="Sadzewicz L."/>
            <person name="Shefchek K.A."/>
            <person name="Tallon L."/>
            <person name="Das S.P."/>
            <person name="Daugherty S."/>
            <person name="Mongodin E.F."/>
        </authorList>
    </citation>
    <scope>NUCLEOTIDE SEQUENCE [LARGE SCALE GENOMIC DNA]</scope>
    <source>
        <strain evidence="1 2">3978 T3 ii</strain>
    </source>
</reference>
<gene>
    <name evidence="1" type="ORF">M094_0205</name>
</gene>
<evidence type="ECO:0000313" key="2">
    <source>
        <dbReference type="Proteomes" id="UP000028013"/>
    </source>
</evidence>
<accession>A0A078S211</accession>
<organism evidence="1 2">
    <name type="scientific">Bacteroides uniformis str. 3978 T3 ii</name>
    <dbReference type="NCBI Taxonomy" id="1339349"/>
    <lineage>
        <taxon>Bacteria</taxon>
        <taxon>Pseudomonadati</taxon>
        <taxon>Bacteroidota</taxon>
        <taxon>Bacteroidia</taxon>
        <taxon>Bacteroidales</taxon>
        <taxon>Bacteroidaceae</taxon>
        <taxon>Bacteroides</taxon>
    </lineage>
</organism>
<dbReference type="EMBL" id="JNHN01000161">
    <property type="protein sequence ID" value="KDS52184.1"/>
    <property type="molecule type" value="Genomic_DNA"/>
</dbReference>
<dbReference type="AlphaFoldDB" id="A0A078S211"/>
<sequence length="37" mass="4869">MYFLFNIIIDYYEFKISREWLVYIMLFYVFNVYERLL</sequence>
<name>A0A078S211_BACUN</name>
<dbReference type="Proteomes" id="UP000028013">
    <property type="component" value="Unassembled WGS sequence"/>
</dbReference>
<comment type="caution">
    <text evidence="1">The sequence shown here is derived from an EMBL/GenBank/DDBJ whole genome shotgun (WGS) entry which is preliminary data.</text>
</comment>